<accession>A0ABU1LXR9</accession>
<keyword evidence="10" id="KW-0969">Cilium</keyword>
<dbReference type="Proteomes" id="UP001264340">
    <property type="component" value="Unassembled WGS sequence"/>
</dbReference>
<reference evidence="10 11" key="1">
    <citation type="submission" date="2023-07" db="EMBL/GenBank/DDBJ databases">
        <title>Sorghum-associated microbial communities from plants grown in Nebraska, USA.</title>
        <authorList>
            <person name="Schachtman D."/>
        </authorList>
    </citation>
    <scope>NUCLEOTIDE SEQUENCE [LARGE SCALE GENOMIC DNA]</scope>
    <source>
        <strain evidence="10 11">DS1316</strain>
    </source>
</reference>
<feature type="region of interest" description="Disordered" evidence="8">
    <location>
        <begin position="1"/>
        <end position="30"/>
    </location>
</feature>
<name>A0ABU1LXR9_9BURK</name>
<evidence type="ECO:0000256" key="3">
    <source>
        <dbReference type="ARBA" id="ARBA00021897"/>
    </source>
</evidence>
<dbReference type="SUPFAM" id="SSF101801">
    <property type="entry name" value="Surface presentation of antigens (SPOA)"/>
    <property type="match status" value="1"/>
</dbReference>
<keyword evidence="11" id="KW-1185">Reference proteome</keyword>
<feature type="compositionally biased region" description="Basic and acidic residues" evidence="8">
    <location>
        <begin position="21"/>
        <end position="30"/>
    </location>
</feature>
<evidence type="ECO:0000256" key="7">
    <source>
        <dbReference type="ARBA" id="ARBA00023136"/>
    </source>
</evidence>
<keyword evidence="6" id="KW-0283">Flagellar rotation</keyword>
<evidence type="ECO:0000313" key="11">
    <source>
        <dbReference type="Proteomes" id="UP001264340"/>
    </source>
</evidence>
<dbReference type="InterPro" id="IPR001172">
    <property type="entry name" value="FliN_T3SS_HrcQb"/>
</dbReference>
<keyword evidence="10" id="KW-0966">Cell projection</keyword>
<evidence type="ECO:0000256" key="2">
    <source>
        <dbReference type="ARBA" id="ARBA00009226"/>
    </source>
</evidence>
<evidence type="ECO:0000256" key="8">
    <source>
        <dbReference type="SAM" id="MobiDB-lite"/>
    </source>
</evidence>
<sequence>MTLNTASRRPLVMRVDLPEQQPDHDGKETARPRLDLLEDVRVTVDIRLGCAELTVKELMALQAGSVVELDRQLGDTIEVRLNEKTIAHAEIVAVGEQFGVRITDISASQ</sequence>
<dbReference type="PANTHER" id="PTHR43484:SF1">
    <property type="entry name" value="FLAGELLAR MOTOR SWITCH PROTEIN FLIN"/>
    <property type="match status" value="1"/>
</dbReference>
<keyword evidence="5" id="KW-0145">Chemotaxis</keyword>
<comment type="subcellular location">
    <subcellularLocation>
        <location evidence="1">Cell membrane</location>
        <topology evidence="1">Peripheral membrane protein</topology>
        <orientation evidence="1">Cytoplasmic side</orientation>
    </subcellularLocation>
</comment>
<evidence type="ECO:0000256" key="4">
    <source>
        <dbReference type="ARBA" id="ARBA00022475"/>
    </source>
</evidence>
<dbReference type="InterPro" id="IPR012826">
    <property type="entry name" value="FliN"/>
</dbReference>
<comment type="caution">
    <text evidence="10">The sequence shown here is derived from an EMBL/GenBank/DDBJ whole genome shotgun (WGS) entry which is preliminary data.</text>
</comment>
<evidence type="ECO:0000256" key="5">
    <source>
        <dbReference type="ARBA" id="ARBA00022500"/>
    </source>
</evidence>
<keyword evidence="10" id="KW-0282">Flagellum</keyword>
<dbReference type="PRINTS" id="PR00956">
    <property type="entry name" value="FLGMOTORFLIN"/>
</dbReference>
<gene>
    <name evidence="10" type="ORF">J2804_004748</name>
</gene>
<organism evidence="10 11">
    <name type="scientific">Paraburkholderia terricola</name>
    <dbReference type="NCBI Taxonomy" id="169427"/>
    <lineage>
        <taxon>Bacteria</taxon>
        <taxon>Pseudomonadati</taxon>
        <taxon>Pseudomonadota</taxon>
        <taxon>Betaproteobacteria</taxon>
        <taxon>Burkholderiales</taxon>
        <taxon>Burkholderiaceae</taxon>
        <taxon>Paraburkholderia</taxon>
    </lineage>
</organism>
<dbReference type="EMBL" id="JAVDRP010000010">
    <property type="protein sequence ID" value="MDR6411320.1"/>
    <property type="molecule type" value="Genomic_DNA"/>
</dbReference>
<dbReference type="InterPro" id="IPR001543">
    <property type="entry name" value="FliN-like_C"/>
</dbReference>
<dbReference type="NCBIfam" id="TIGR02480">
    <property type="entry name" value="fliN"/>
    <property type="match status" value="1"/>
</dbReference>
<dbReference type="RefSeq" id="WP_310124404.1">
    <property type="nucleotide sequence ID" value="NZ_JAVDQV010000011.1"/>
</dbReference>
<evidence type="ECO:0000259" key="9">
    <source>
        <dbReference type="Pfam" id="PF01052"/>
    </source>
</evidence>
<dbReference type="InterPro" id="IPR036429">
    <property type="entry name" value="SpoA-like_sf"/>
</dbReference>
<keyword evidence="7" id="KW-0472">Membrane</keyword>
<proteinExistence type="inferred from homology"/>
<evidence type="ECO:0000313" key="10">
    <source>
        <dbReference type="EMBL" id="MDR6411320.1"/>
    </source>
</evidence>
<evidence type="ECO:0000256" key="6">
    <source>
        <dbReference type="ARBA" id="ARBA00022779"/>
    </source>
</evidence>
<dbReference type="InterPro" id="IPR051469">
    <property type="entry name" value="FliN/MopA/SpaO"/>
</dbReference>
<feature type="domain" description="Flagellar motor switch protein FliN-like C-terminal" evidence="9">
    <location>
        <begin position="36"/>
        <end position="105"/>
    </location>
</feature>
<dbReference type="PANTHER" id="PTHR43484">
    <property type="match status" value="1"/>
</dbReference>
<dbReference type="Gene3D" id="2.30.330.10">
    <property type="entry name" value="SpoA-like"/>
    <property type="match status" value="1"/>
</dbReference>
<dbReference type="Pfam" id="PF01052">
    <property type="entry name" value="FliMN_C"/>
    <property type="match status" value="1"/>
</dbReference>
<comment type="similarity">
    <text evidence="2">Belongs to the FliN/MopA/SpaO family.</text>
</comment>
<evidence type="ECO:0000256" key="1">
    <source>
        <dbReference type="ARBA" id="ARBA00004413"/>
    </source>
</evidence>
<protein>
    <recommendedName>
        <fullName evidence="3">Flagellar motor switch protein FliN</fullName>
    </recommendedName>
</protein>
<keyword evidence="4" id="KW-1003">Cell membrane</keyword>